<dbReference type="HOGENOM" id="CLU_633449_0_0_1"/>
<dbReference type="EMBL" id="GL379979">
    <property type="protein sequence ID" value="EGT40008.1"/>
    <property type="molecule type" value="Genomic_DNA"/>
</dbReference>
<reference evidence="4" key="1">
    <citation type="submission" date="2011-07" db="EMBL/GenBank/DDBJ databases">
        <authorList>
            <consortium name="Caenorhabditis brenneri Sequencing and Analysis Consortium"/>
            <person name="Wilson R.K."/>
        </authorList>
    </citation>
    <scope>NUCLEOTIDE SEQUENCE [LARGE SCALE GENOMIC DNA]</scope>
    <source>
        <strain evidence="4">PB2801</strain>
    </source>
</reference>
<evidence type="ECO:0000256" key="2">
    <source>
        <dbReference type="SAM" id="MobiDB-lite"/>
    </source>
</evidence>
<accession>G0NY98</accession>
<feature type="compositionally biased region" description="Basic and acidic residues" evidence="2">
    <location>
        <begin position="397"/>
        <end position="407"/>
    </location>
</feature>
<sequence length="433" mass="48836">MSEPPSKRLRIPSVNHNGLMNQAEDPQPMADEKRLAEPEPVAAAEQPVAPVPAPAEIQEDVPGPESDDEDMKKFDANEHTIWIDDDEEDYEKEKNEKLKQNFFLPHSDHTYDPPHKVKHPRGPPFPVLGNLDENGDEVPTEQSNEVEVEVENETMPEVNGDEMGEREEQGNEEMIEPVAHRSFEDLQAELANVNRQWEADLRRDRAKIRSQRDMLIARYKETDNQRLINDELRQTIEFLRKELAKTKGLVSADVAAAAEEIQDLKNQLDTALESNALLRHQLGLTLEPVQIDESVVQNLRADLDASHRESEDLRKKLEAANRSVQANDSETPRDAEQRVATATAEAAKIVAAAKAKAAEIEATATAKAVEVVAAATVEPEQLMDTALLEAEEEVATARRENRAEAQQRRCKKELKNLQTDLNREPRSRKRPRN</sequence>
<feature type="coiled-coil region" evidence="1">
    <location>
        <begin position="229"/>
        <end position="327"/>
    </location>
</feature>
<dbReference type="AlphaFoldDB" id="G0NY98"/>
<keyword evidence="4" id="KW-1185">Reference proteome</keyword>
<dbReference type="Proteomes" id="UP000008068">
    <property type="component" value="Unassembled WGS sequence"/>
</dbReference>
<keyword evidence="1" id="KW-0175">Coiled coil</keyword>
<dbReference type="STRING" id="135651.G0NY98"/>
<feature type="compositionally biased region" description="Basic and acidic residues" evidence="2">
    <location>
        <begin position="106"/>
        <end position="115"/>
    </location>
</feature>
<gene>
    <name evidence="3" type="ORF">CAEBREN_17930</name>
</gene>
<evidence type="ECO:0000256" key="1">
    <source>
        <dbReference type="SAM" id="Coils"/>
    </source>
</evidence>
<dbReference type="InParanoid" id="G0NY98"/>
<feature type="compositionally biased region" description="Low complexity" evidence="2">
    <location>
        <begin position="38"/>
        <end position="48"/>
    </location>
</feature>
<organism evidence="4">
    <name type="scientific">Caenorhabditis brenneri</name>
    <name type="common">Nematode worm</name>
    <dbReference type="NCBI Taxonomy" id="135651"/>
    <lineage>
        <taxon>Eukaryota</taxon>
        <taxon>Metazoa</taxon>
        <taxon>Ecdysozoa</taxon>
        <taxon>Nematoda</taxon>
        <taxon>Chromadorea</taxon>
        <taxon>Rhabditida</taxon>
        <taxon>Rhabditina</taxon>
        <taxon>Rhabditomorpha</taxon>
        <taxon>Rhabditoidea</taxon>
        <taxon>Rhabditidae</taxon>
        <taxon>Peloderinae</taxon>
        <taxon>Caenorhabditis</taxon>
    </lineage>
</organism>
<feature type="region of interest" description="Disordered" evidence="2">
    <location>
        <begin position="397"/>
        <end position="433"/>
    </location>
</feature>
<feature type="region of interest" description="Disordered" evidence="2">
    <location>
        <begin position="1"/>
        <end position="71"/>
    </location>
</feature>
<protein>
    <submittedName>
        <fullName evidence="3">Uncharacterized protein</fullName>
    </submittedName>
</protein>
<evidence type="ECO:0000313" key="4">
    <source>
        <dbReference type="Proteomes" id="UP000008068"/>
    </source>
</evidence>
<feature type="region of interest" description="Disordered" evidence="2">
    <location>
        <begin position="102"/>
        <end position="153"/>
    </location>
</feature>
<name>G0NY98_CAEBE</name>
<proteinExistence type="predicted"/>
<feature type="compositionally biased region" description="Acidic residues" evidence="2">
    <location>
        <begin position="133"/>
        <end position="153"/>
    </location>
</feature>
<evidence type="ECO:0000313" key="3">
    <source>
        <dbReference type="EMBL" id="EGT40008.1"/>
    </source>
</evidence>